<proteinExistence type="predicted"/>
<dbReference type="AlphaFoldDB" id="A0A182M326"/>
<evidence type="ECO:0008006" key="3">
    <source>
        <dbReference type="Google" id="ProtNLM"/>
    </source>
</evidence>
<dbReference type="EMBL" id="AXCM01016097">
    <property type="status" value="NOT_ANNOTATED_CDS"/>
    <property type="molecule type" value="Genomic_DNA"/>
</dbReference>
<evidence type="ECO:0000313" key="1">
    <source>
        <dbReference type="EnsemblMetazoa" id="ACUA008238-PA"/>
    </source>
</evidence>
<accession>A0A182M326</accession>
<reference evidence="2" key="1">
    <citation type="submission" date="2013-09" db="EMBL/GenBank/DDBJ databases">
        <title>The Genome Sequence of Anopheles culicifacies species A.</title>
        <authorList>
            <consortium name="The Broad Institute Genomics Platform"/>
            <person name="Neafsey D.E."/>
            <person name="Besansky N."/>
            <person name="Howell P."/>
            <person name="Walton C."/>
            <person name="Young S.K."/>
            <person name="Zeng Q."/>
            <person name="Gargeya S."/>
            <person name="Fitzgerald M."/>
            <person name="Haas B."/>
            <person name="Abouelleil A."/>
            <person name="Allen A.W."/>
            <person name="Alvarado L."/>
            <person name="Arachchi H.M."/>
            <person name="Berlin A.M."/>
            <person name="Chapman S.B."/>
            <person name="Gainer-Dewar J."/>
            <person name="Goldberg J."/>
            <person name="Griggs A."/>
            <person name="Gujja S."/>
            <person name="Hansen M."/>
            <person name="Howarth C."/>
            <person name="Imamovic A."/>
            <person name="Ireland A."/>
            <person name="Larimer J."/>
            <person name="McCowan C."/>
            <person name="Murphy C."/>
            <person name="Pearson M."/>
            <person name="Poon T.W."/>
            <person name="Priest M."/>
            <person name="Roberts A."/>
            <person name="Saif S."/>
            <person name="Shea T."/>
            <person name="Sisk P."/>
            <person name="Sykes S."/>
            <person name="Wortman J."/>
            <person name="Nusbaum C."/>
            <person name="Birren B."/>
        </authorList>
    </citation>
    <scope>NUCLEOTIDE SEQUENCE [LARGE SCALE GENOMIC DNA]</scope>
    <source>
        <strain evidence="2">A-37</strain>
    </source>
</reference>
<organism evidence="1 2">
    <name type="scientific">Anopheles culicifacies</name>
    <dbReference type="NCBI Taxonomy" id="139723"/>
    <lineage>
        <taxon>Eukaryota</taxon>
        <taxon>Metazoa</taxon>
        <taxon>Ecdysozoa</taxon>
        <taxon>Arthropoda</taxon>
        <taxon>Hexapoda</taxon>
        <taxon>Insecta</taxon>
        <taxon>Pterygota</taxon>
        <taxon>Neoptera</taxon>
        <taxon>Endopterygota</taxon>
        <taxon>Diptera</taxon>
        <taxon>Nematocera</taxon>
        <taxon>Culicoidea</taxon>
        <taxon>Culicidae</taxon>
        <taxon>Anophelinae</taxon>
        <taxon>Anopheles</taxon>
        <taxon>culicifacies species complex</taxon>
    </lineage>
</organism>
<dbReference type="EnsemblMetazoa" id="ACUA008238-RA">
    <property type="protein sequence ID" value="ACUA008238-PA"/>
    <property type="gene ID" value="ACUA008238"/>
</dbReference>
<reference evidence="1" key="2">
    <citation type="submission" date="2020-05" db="UniProtKB">
        <authorList>
            <consortium name="EnsemblMetazoa"/>
        </authorList>
    </citation>
    <scope>IDENTIFICATION</scope>
    <source>
        <strain evidence="1">A-37</strain>
    </source>
</reference>
<name>A0A182M326_9DIPT</name>
<dbReference type="STRING" id="139723.A0A182M326"/>
<keyword evidence="2" id="KW-1185">Reference proteome</keyword>
<dbReference type="VEuPathDB" id="VectorBase:ACUA008238"/>
<dbReference type="Proteomes" id="UP000075883">
    <property type="component" value="Unassembled WGS sequence"/>
</dbReference>
<sequence length="117" mass="13015">MMLPFNICERPFSHPSSLASIVRPPFSSFSSGELMQISFNQRTINPILYNVMSHRYRVAFRETLCGRRRGFGTGFARDQSSFRETTIDVNMAGGGNGGSSYGGYESSRLVSMEARAN</sequence>
<evidence type="ECO:0000313" key="2">
    <source>
        <dbReference type="Proteomes" id="UP000075883"/>
    </source>
</evidence>
<protein>
    <recommendedName>
        <fullName evidence="3">G-protein coupled receptors family 1 profile domain-containing protein</fullName>
    </recommendedName>
</protein>